<organism evidence="1 2">
    <name type="scientific">Streptomyces maoxianensis</name>
    <dbReference type="NCBI Taxonomy" id="1459942"/>
    <lineage>
        <taxon>Bacteria</taxon>
        <taxon>Bacillati</taxon>
        <taxon>Actinomycetota</taxon>
        <taxon>Actinomycetes</taxon>
        <taxon>Kitasatosporales</taxon>
        <taxon>Streptomycetaceae</taxon>
        <taxon>Streptomyces</taxon>
    </lineage>
</organism>
<keyword evidence="2" id="KW-1185">Reference proteome</keyword>
<evidence type="ECO:0000313" key="2">
    <source>
        <dbReference type="Proteomes" id="UP001595993"/>
    </source>
</evidence>
<name>A0ABV9G9F3_9ACTN</name>
<sequence>MTLAVSSILSQAASHAKRLGLFKQVMTHEPKSAPRNGLTACLWVNSIAPVPGVSGLAATSGRVELSVRIYESMLSEPQDAIDVRILGATEKLMAAYSGDFTLGGEVMEVDLLGAHGTALSAEAGYLNQDGKLYRVMVITLPLIISDIWNQIA</sequence>
<gene>
    <name evidence="1" type="ORF">ACFO9E_18165</name>
</gene>
<comment type="caution">
    <text evidence="1">The sequence shown here is derived from an EMBL/GenBank/DDBJ whole genome shotgun (WGS) entry which is preliminary data.</text>
</comment>
<reference evidence="2" key="1">
    <citation type="journal article" date="2019" name="Int. J. Syst. Evol. Microbiol.">
        <title>The Global Catalogue of Microorganisms (GCM) 10K type strain sequencing project: providing services to taxonomists for standard genome sequencing and annotation.</title>
        <authorList>
            <consortium name="The Broad Institute Genomics Platform"/>
            <consortium name="The Broad Institute Genome Sequencing Center for Infectious Disease"/>
            <person name="Wu L."/>
            <person name="Ma J."/>
        </authorList>
    </citation>
    <scope>NUCLEOTIDE SEQUENCE [LARGE SCALE GENOMIC DNA]</scope>
    <source>
        <strain evidence="2">CGMCC 4.7139</strain>
    </source>
</reference>
<evidence type="ECO:0000313" key="1">
    <source>
        <dbReference type="EMBL" id="MFC4609724.1"/>
    </source>
</evidence>
<dbReference type="RefSeq" id="WP_381196840.1">
    <property type="nucleotide sequence ID" value="NZ_JBHSFE010000014.1"/>
</dbReference>
<dbReference type="Proteomes" id="UP001595993">
    <property type="component" value="Unassembled WGS sequence"/>
</dbReference>
<proteinExistence type="predicted"/>
<protein>
    <submittedName>
        <fullName evidence="1">Uncharacterized protein</fullName>
    </submittedName>
</protein>
<accession>A0ABV9G9F3</accession>
<dbReference type="EMBL" id="JBHSFE010000014">
    <property type="protein sequence ID" value="MFC4609724.1"/>
    <property type="molecule type" value="Genomic_DNA"/>
</dbReference>